<dbReference type="RefSeq" id="WP_388111659.1">
    <property type="nucleotide sequence ID" value="NZ_JBIAHM010000012.1"/>
</dbReference>
<comment type="caution">
    <text evidence="2">The sequence shown here is derived from an EMBL/GenBank/DDBJ whole genome shotgun (WGS) entry which is preliminary data.</text>
</comment>
<name>A0ABW6MD15_9ACTN</name>
<gene>
    <name evidence="2" type="ORF">ACFYNQ_32220</name>
</gene>
<evidence type="ECO:0000256" key="1">
    <source>
        <dbReference type="SAM" id="MobiDB-lite"/>
    </source>
</evidence>
<accession>A0ABW6MD15</accession>
<reference evidence="2 3" key="1">
    <citation type="submission" date="2024-10" db="EMBL/GenBank/DDBJ databases">
        <title>The Natural Products Discovery Center: Release of the First 8490 Sequenced Strains for Exploring Actinobacteria Biosynthetic Diversity.</title>
        <authorList>
            <person name="Kalkreuter E."/>
            <person name="Kautsar S.A."/>
            <person name="Yang D."/>
            <person name="Bader C.D."/>
            <person name="Teijaro C.N."/>
            <person name="Fluegel L."/>
            <person name="Davis C.M."/>
            <person name="Simpson J.R."/>
            <person name="Lauterbach L."/>
            <person name="Steele A.D."/>
            <person name="Gui C."/>
            <person name="Meng S."/>
            <person name="Li G."/>
            <person name="Viehrig K."/>
            <person name="Ye F."/>
            <person name="Su P."/>
            <person name="Kiefer A.F."/>
            <person name="Nichols A."/>
            <person name="Cepeda A.J."/>
            <person name="Yan W."/>
            <person name="Fan B."/>
            <person name="Jiang Y."/>
            <person name="Adhikari A."/>
            <person name="Zheng C.-J."/>
            <person name="Schuster L."/>
            <person name="Cowan T.M."/>
            <person name="Smanski M.J."/>
            <person name="Chevrette M.G."/>
            <person name="De Carvalho L.P.S."/>
            <person name="Shen B."/>
        </authorList>
    </citation>
    <scope>NUCLEOTIDE SEQUENCE [LARGE SCALE GENOMIC DNA]</scope>
    <source>
        <strain evidence="2 3">NPDC006488</strain>
    </source>
</reference>
<evidence type="ECO:0000313" key="3">
    <source>
        <dbReference type="Proteomes" id="UP001601303"/>
    </source>
</evidence>
<proteinExistence type="predicted"/>
<sequence length="135" mass="14357">MIYAEGMARFALAPAARELLRLSADGQEHSTTIPYGGDDFTLYGHLRARRTAPGQGEVAVACWIVSIDLARFFGSNPPAENETRLPPEGTATPDGAFTIEAARHLAASLNALDGPRSPTNGDGHRTMTVPVDVPE</sequence>
<protein>
    <submittedName>
        <fullName evidence="2">Uncharacterized protein</fullName>
    </submittedName>
</protein>
<keyword evidence="3" id="KW-1185">Reference proteome</keyword>
<evidence type="ECO:0000313" key="2">
    <source>
        <dbReference type="EMBL" id="MFE9603217.1"/>
    </source>
</evidence>
<feature type="region of interest" description="Disordered" evidence="1">
    <location>
        <begin position="110"/>
        <end position="135"/>
    </location>
</feature>
<dbReference type="EMBL" id="JBIAHM010000012">
    <property type="protein sequence ID" value="MFE9603217.1"/>
    <property type="molecule type" value="Genomic_DNA"/>
</dbReference>
<organism evidence="2 3">
    <name type="scientific">Streptomyces hokutonensis</name>
    <dbReference type="NCBI Taxonomy" id="1306990"/>
    <lineage>
        <taxon>Bacteria</taxon>
        <taxon>Bacillati</taxon>
        <taxon>Actinomycetota</taxon>
        <taxon>Actinomycetes</taxon>
        <taxon>Kitasatosporales</taxon>
        <taxon>Streptomycetaceae</taxon>
        <taxon>Streptomyces</taxon>
    </lineage>
</organism>
<dbReference type="Proteomes" id="UP001601303">
    <property type="component" value="Unassembled WGS sequence"/>
</dbReference>